<keyword evidence="2" id="KW-1185">Reference proteome</keyword>
<reference evidence="1 2" key="2">
    <citation type="journal article" date="1996" name="DNA Res.">
        <title>Sequence analysis of the genome of the unicellular cyanobacterium Synechocystis sp. strain PCC6803. II. Sequence determination of the entire genome and assignment of potential protein-coding regions.</title>
        <authorList>
            <person name="Kaneko T."/>
            <person name="Sato S."/>
            <person name="Kotani H."/>
            <person name="Tanaka A."/>
            <person name="Asamizu E."/>
            <person name="Nakamura Y."/>
            <person name="Miyajima N."/>
            <person name="Hirosawa M."/>
            <person name="Sugiura M."/>
            <person name="Sasamoto S."/>
            <person name="Kimura T."/>
            <person name="Hosouchi T."/>
            <person name="Matsuno A."/>
            <person name="Muraki A."/>
            <person name="Nakazaki N."/>
            <person name="Naruo K."/>
            <person name="Okumura S."/>
            <person name="Shimpo S."/>
            <person name="Takeuchi C."/>
            <person name="Wada T."/>
            <person name="Watanabe A."/>
            <person name="Yamada M."/>
            <person name="Yasuda M."/>
            <person name="Tabata S."/>
        </authorList>
    </citation>
    <scope>NUCLEOTIDE SEQUENCE [LARGE SCALE GENOMIC DNA]</scope>
    <source>
        <strain evidence="2">ATCC 27184 / PCC 6803 / Kazusa</strain>
    </source>
</reference>
<dbReference type="EMBL" id="BA000022">
    <property type="protein sequence ID" value="BAA16683.1"/>
    <property type="molecule type" value="Genomic_DNA"/>
</dbReference>
<gene>
    <name evidence="1" type="ordered locus">ssl1326</name>
</gene>
<dbReference type="InParanoid" id="P72681"/>
<dbReference type="KEGG" id="syn:ssl1326"/>
<dbReference type="GO" id="GO:0006355">
    <property type="term" value="P:regulation of DNA-templated transcription"/>
    <property type="evidence" value="ECO:0007669"/>
    <property type="project" value="InterPro"/>
</dbReference>
<dbReference type="Proteomes" id="UP000001425">
    <property type="component" value="Chromosome"/>
</dbReference>
<dbReference type="eggNOG" id="ENOG502ZEWF">
    <property type="taxonomic scope" value="Bacteria"/>
</dbReference>
<dbReference type="InterPro" id="IPR049816">
    <property type="entry name" value="McdB"/>
</dbReference>
<sequence length="94" mass="10888">MSKSSNLNSVSKVSKNFSTKQTTIRLESKMMERLTKLCAKEGLSREVLFEALFEHYIEDKEAWTAILEQAKQKAEFRQAIANHKRAKTMMEKFG</sequence>
<accession>P72681</accession>
<reference evidence="1 2" key="1">
    <citation type="journal article" date="1995" name="DNA Res.">
        <title>Sequence analysis of the genome of the unicellular cyanobacterium Synechocystis sp. strain PCC6803. I. Sequence features in the 1 Mb region from map positions 64% to 92% of the genome.</title>
        <authorList>
            <person name="Kaneko T."/>
            <person name="Tanaka A."/>
            <person name="Sato S."/>
            <person name="Kotani H."/>
            <person name="Sazuka T."/>
            <person name="Miyajima N."/>
            <person name="Sugiura M."/>
            <person name="Tabata S."/>
        </authorList>
    </citation>
    <scope>NUCLEOTIDE SEQUENCE [LARGE SCALE GENOMIC DNA]</scope>
    <source>
        <strain evidence="2">ATCC 27184 / PCC 6803 / Kazusa</strain>
    </source>
</reference>
<dbReference type="AlphaFoldDB" id="P72681"/>
<evidence type="ECO:0000313" key="1">
    <source>
        <dbReference type="EMBL" id="BAA16683.1"/>
    </source>
</evidence>
<protein>
    <submittedName>
        <fullName evidence="1">Ssl1326 protein</fullName>
    </submittedName>
</protein>
<dbReference type="EnsemblBacteria" id="BAA16683">
    <property type="protein sequence ID" value="BAA16683"/>
    <property type="gene ID" value="BAA16683"/>
</dbReference>
<proteinExistence type="predicted"/>
<dbReference type="Pfam" id="PF26392">
    <property type="entry name" value="McdB"/>
    <property type="match status" value="1"/>
</dbReference>
<organism evidence="1 2">
    <name type="scientific">Synechocystis sp. (strain ATCC 27184 / PCC 6803 / Kazusa)</name>
    <dbReference type="NCBI Taxonomy" id="1111708"/>
    <lineage>
        <taxon>Bacteria</taxon>
        <taxon>Bacillati</taxon>
        <taxon>Cyanobacteriota</taxon>
        <taxon>Cyanophyceae</taxon>
        <taxon>Synechococcales</taxon>
        <taxon>Merismopediaceae</taxon>
        <taxon>Synechocystis</taxon>
    </lineage>
</organism>
<dbReference type="PIR" id="S74531">
    <property type="entry name" value="S74531"/>
</dbReference>
<evidence type="ECO:0000313" key="2">
    <source>
        <dbReference type="Proteomes" id="UP000001425"/>
    </source>
</evidence>
<dbReference type="PaxDb" id="1148-1651755"/>
<name>P72681_SYNY3</name>
<dbReference type="STRING" id="1148.gene:10497538"/>